<evidence type="ECO:0000256" key="2">
    <source>
        <dbReference type="SAM" id="SignalP"/>
    </source>
</evidence>
<evidence type="ECO:0000256" key="1">
    <source>
        <dbReference type="SAM" id="MobiDB-lite"/>
    </source>
</evidence>
<dbReference type="EMBL" id="JBHTJG010000001">
    <property type="protein sequence ID" value="MFD0944816.1"/>
    <property type="molecule type" value="Genomic_DNA"/>
</dbReference>
<feature type="signal peptide" evidence="2">
    <location>
        <begin position="1"/>
        <end position="17"/>
    </location>
</feature>
<evidence type="ECO:0000313" key="3">
    <source>
        <dbReference type="EMBL" id="MFD0944816.1"/>
    </source>
</evidence>
<keyword evidence="4" id="KW-1185">Reference proteome</keyword>
<name>A0ABW3H021_9SPHN</name>
<accession>A0ABW3H021</accession>
<feature type="region of interest" description="Disordered" evidence="1">
    <location>
        <begin position="21"/>
        <end position="50"/>
    </location>
</feature>
<evidence type="ECO:0000313" key="4">
    <source>
        <dbReference type="Proteomes" id="UP001596977"/>
    </source>
</evidence>
<comment type="caution">
    <text evidence="3">The sequence shown here is derived from an EMBL/GenBank/DDBJ whole genome shotgun (WGS) entry which is preliminary data.</text>
</comment>
<proteinExistence type="predicted"/>
<evidence type="ECO:0008006" key="5">
    <source>
        <dbReference type="Google" id="ProtNLM"/>
    </source>
</evidence>
<reference evidence="4" key="1">
    <citation type="journal article" date="2019" name="Int. J. Syst. Evol. Microbiol.">
        <title>The Global Catalogue of Microorganisms (GCM) 10K type strain sequencing project: providing services to taxonomists for standard genome sequencing and annotation.</title>
        <authorList>
            <consortium name="The Broad Institute Genomics Platform"/>
            <consortium name="The Broad Institute Genome Sequencing Center for Infectious Disease"/>
            <person name="Wu L."/>
            <person name="Ma J."/>
        </authorList>
    </citation>
    <scope>NUCLEOTIDE SEQUENCE [LARGE SCALE GENOMIC DNA]</scope>
    <source>
        <strain evidence="4">CCUG 62982</strain>
    </source>
</reference>
<keyword evidence="2" id="KW-0732">Signal</keyword>
<feature type="chain" id="PRO_5046636285" description="PepSY domain-containing protein" evidence="2">
    <location>
        <begin position="18"/>
        <end position="105"/>
    </location>
</feature>
<protein>
    <recommendedName>
        <fullName evidence="5">PepSY domain-containing protein</fullName>
    </recommendedName>
</protein>
<sequence length="105" mass="11823">MKMLGRSLLCACAFALAAGGGAAAQPNRGGQDSNQEAARQRQQAGRNLPVREIERRIVPTMPGWDYLGFDFDPQTDIYRLKFLRKKEMIWIDIDGRTGRIVRRTG</sequence>
<gene>
    <name evidence="3" type="ORF">ACFQ1E_00535</name>
</gene>
<dbReference type="Proteomes" id="UP001596977">
    <property type="component" value="Unassembled WGS sequence"/>
</dbReference>
<organism evidence="3 4">
    <name type="scientific">Sphingomonas canadensis</name>
    <dbReference type="NCBI Taxonomy" id="1219257"/>
    <lineage>
        <taxon>Bacteria</taxon>
        <taxon>Pseudomonadati</taxon>
        <taxon>Pseudomonadota</taxon>
        <taxon>Alphaproteobacteria</taxon>
        <taxon>Sphingomonadales</taxon>
        <taxon>Sphingomonadaceae</taxon>
        <taxon>Sphingomonas</taxon>
    </lineage>
</organism>